<dbReference type="OrthoDB" id="9807026at2"/>
<dbReference type="PIRSF" id="PIRSF004862">
    <property type="entry name" value="FliF"/>
    <property type="match status" value="1"/>
</dbReference>
<dbReference type="Gene3D" id="3.30.300.30">
    <property type="match status" value="1"/>
</dbReference>
<comment type="function">
    <text evidence="9">The M ring may be actively involved in energy transduction.</text>
</comment>
<comment type="similarity">
    <text evidence="3 9">Belongs to the FliF family.</text>
</comment>
<evidence type="ECO:0000256" key="11">
    <source>
        <dbReference type="SAM" id="Phobius"/>
    </source>
</evidence>
<dbReference type="Pfam" id="PF01514">
    <property type="entry name" value="YscJ_FliF"/>
    <property type="match status" value="1"/>
</dbReference>
<dbReference type="PANTHER" id="PTHR30046:SF0">
    <property type="entry name" value="FLAGELLAR M-RING PROTEIN"/>
    <property type="match status" value="1"/>
</dbReference>
<feature type="region of interest" description="Disordered" evidence="10">
    <location>
        <begin position="271"/>
        <end position="329"/>
    </location>
</feature>
<dbReference type="GO" id="GO:0071973">
    <property type="term" value="P:bacterial-type flagellum-dependent cell motility"/>
    <property type="evidence" value="ECO:0007669"/>
    <property type="project" value="InterPro"/>
</dbReference>
<feature type="transmembrane region" description="Helical" evidence="11">
    <location>
        <begin position="415"/>
        <end position="434"/>
    </location>
</feature>
<sequence>MLKLQDYWRERSAKQKGILAAAFLLTFAAIAGLSWFASRPGMALLYSGLNSQQSGAILAAVEKSGIAYRIEGDSIWVDESRRDALRMSLAGEGLPDAGGAGYEILDGMSGFGTTSQMFDAAYWRAKEGELARTILALPNVRTARVHLAVPSGRGYRREAQATASVTVTTNGTALDRSQAKALKFLVSSGVPGMDADRVSVIDSERGVVTSGEEFASEDRETEMKRNVERILEAHVGMGNAIVELNLDVVNETERMTEQRFDPQQRALIAQENEESTDQSSNAQEGAVTAASNLPEGQGQGGGENKSSRSETRQRSNFEVSNVTREVSRRPGATRRLTVAVLVNGVAQTGADNQTTLVPREESELQAIRELVASAVGFDETRGDAITIKSLPFASLSEAGTAASEGGLLSRLDLNGMIRIILVGLFALALAMFLLRPILKAKPVQGGQAFALDTSAPVPAIRAPETPRTAAEALSGLPAVSAAVPEIDFTPATIASADPVDRLKELMKARKEESLKVLSGWIEKREDAV</sequence>
<name>A0A368YRN9_9RHOB</name>
<comment type="subcellular location">
    <subcellularLocation>
        <location evidence="1 9">Bacterial flagellum basal body</location>
    </subcellularLocation>
    <subcellularLocation>
        <location evidence="2">Cell membrane</location>
        <topology evidence="2">Multi-pass membrane protein</topology>
    </subcellularLocation>
</comment>
<keyword evidence="5 11" id="KW-0812">Transmembrane</keyword>
<evidence type="ECO:0000256" key="9">
    <source>
        <dbReference type="PIRNR" id="PIRNR004862"/>
    </source>
</evidence>
<keyword evidence="14" id="KW-0969">Cilium</keyword>
<evidence type="ECO:0000256" key="7">
    <source>
        <dbReference type="ARBA" id="ARBA00023136"/>
    </source>
</evidence>
<keyword evidence="7 11" id="KW-0472">Membrane</keyword>
<feature type="transmembrane region" description="Helical" evidence="11">
    <location>
        <begin position="18"/>
        <end position="37"/>
    </location>
</feature>
<evidence type="ECO:0000256" key="4">
    <source>
        <dbReference type="ARBA" id="ARBA00022475"/>
    </source>
</evidence>
<accession>A0A368YRN9</accession>
<dbReference type="PANTHER" id="PTHR30046">
    <property type="entry name" value="FLAGELLAR M-RING PROTEIN"/>
    <property type="match status" value="1"/>
</dbReference>
<organism evidence="14 15">
    <name type="scientific">Paracoccus lutimaris</name>
    <dbReference type="NCBI Taxonomy" id="1490030"/>
    <lineage>
        <taxon>Bacteria</taxon>
        <taxon>Pseudomonadati</taxon>
        <taxon>Pseudomonadota</taxon>
        <taxon>Alphaproteobacteria</taxon>
        <taxon>Rhodobacterales</taxon>
        <taxon>Paracoccaceae</taxon>
        <taxon>Paracoccus</taxon>
    </lineage>
</organism>
<dbReference type="PRINTS" id="PR01009">
    <property type="entry name" value="FLGMRINGFLIF"/>
</dbReference>
<dbReference type="InterPro" id="IPR000067">
    <property type="entry name" value="FlgMring_FliF"/>
</dbReference>
<reference evidence="14 15" key="1">
    <citation type="submission" date="2018-07" db="EMBL/GenBank/DDBJ databases">
        <title>Genomic Encyclopedia of Type Strains, Phase III (KMG-III): the genomes of soil and plant-associated and newly described type strains.</title>
        <authorList>
            <person name="Whitman W."/>
        </authorList>
    </citation>
    <scope>NUCLEOTIDE SEQUENCE [LARGE SCALE GENOMIC DNA]</scope>
    <source>
        <strain evidence="14 15">CECT 8525</strain>
    </source>
</reference>
<keyword evidence="14" id="KW-0282">Flagellum</keyword>
<dbReference type="GO" id="GO:0003774">
    <property type="term" value="F:cytoskeletal motor activity"/>
    <property type="evidence" value="ECO:0007669"/>
    <property type="project" value="InterPro"/>
</dbReference>
<dbReference type="InterPro" id="IPR043427">
    <property type="entry name" value="YscJ/FliF"/>
</dbReference>
<dbReference type="InterPro" id="IPR006182">
    <property type="entry name" value="FliF_N_dom"/>
</dbReference>
<keyword evidence="15" id="KW-1185">Reference proteome</keyword>
<keyword evidence="14" id="KW-0966">Cell projection</keyword>
<keyword evidence="8 9" id="KW-0975">Bacterial flagellum</keyword>
<protein>
    <recommendedName>
        <fullName evidence="9">Flagellar M-ring protein</fullName>
    </recommendedName>
</protein>
<dbReference type="Pfam" id="PF08345">
    <property type="entry name" value="YscJ_FliF_C"/>
    <property type="match status" value="1"/>
</dbReference>
<evidence type="ECO:0000256" key="10">
    <source>
        <dbReference type="SAM" id="MobiDB-lite"/>
    </source>
</evidence>
<evidence type="ECO:0000256" key="8">
    <source>
        <dbReference type="ARBA" id="ARBA00023143"/>
    </source>
</evidence>
<gene>
    <name evidence="14" type="ORF">DFP89_11167</name>
</gene>
<dbReference type="InterPro" id="IPR013556">
    <property type="entry name" value="Flag_M-ring_C"/>
</dbReference>
<dbReference type="Proteomes" id="UP000253345">
    <property type="component" value="Unassembled WGS sequence"/>
</dbReference>
<dbReference type="GO" id="GO:0009431">
    <property type="term" value="C:bacterial-type flagellum basal body, MS ring"/>
    <property type="evidence" value="ECO:0007669"/>
    <property type="project" value="InterPro"/>
</dbReference>
<feature type="domain" description="Flagellar M-ring N-terminal" evidence="12">
    <location>
        <begin position="38"/>
        <end position="207"/>
    </location>
</feature>
<evidence type="ECO:0000256" key="3">
    <source>
        <dbReference type="ARBA" id="ARBA00007971"/>
    </source>
</evidence>
<evidence type="ECO:0000313" key="14">
    <source>
        <dbReference type="EMBL" id="RCW82863.1"/>
    </source>
</evidence>
<evidence type="ECO:0000256" key="6">
    <source>
        <dbReference type="ARBA" id="ARBA00022989"/>
    </source>
</evidence>
<evidence type="ECO:0000259" key="12">
    <source>
        <dbReference type="Pfam" id="PF01514"/>
    </source>
</evidence>
<keyword evidence="4" id="KW-1003">Cell membrane</keyword>
<proteinExistence type="inferred from homology"/>
<evidence type="ECO:0000256" key="2">
    <source>
        <dbReference type="ARBA" id="ARBA00004651"/>
    </source>
</evidence>
<comment type="caution">
    <text evidence="14">The sequence shown here is derived from an EMBL/GenBank/DDBJ whole genome shotgun (WGS) entry which is preliminary data.</text>
</comment>
<dbReference type="NCBIfam" id="TIGR00206">
    <property type="entry name" value="fliF"/>
    <property type="match status" value="1"/>
</dbReference>
<feature type="compositionally biased region" description="Basic and acidic residues" evidence="10">
    <location>
        <begin position="305"/>
        <end position="315"/>
    </location>
</feature>
<keyword evidence="6 11" id="KW-1133">Transmembrane helix</keyword>
<dbReference type="GO" id="GO:0005886">
    <property type="term" value="C:plasma membrane"/>
    <property type="evidence" value="ECO:0007669"/>
    <property type="project" value="UniProtKB-SubCell"/>
</dbReference>
<evidence type="ECO:0000313" key="15">
    <source>
        <dbReference type="Proteomes" id="UP000253345"/>
    </source>
</evidence>
<dbReference type="EMBL" id="QPJL01000011">
    <property type="protein sequence ID" value="RCW82863.1"/>
    <property type="molecule type" value="Genomic_DNA"/>
</dbReference>
<dbReference type="InterPro" id="IPR045851">
    <property type="entry name" value="AMP-bd_C_sf"/>
</dbReference>
<evidence type="ECO:0000256" key="5">
    <source>
        <dbReference type="ARBA" id="ARBA00022692"/>
    </source>
</evidence>
<dbReference type="AlphaFoldDB" id="A0A368YRN9"/>
<evidence type="ECO:0000259" key="13">
    <source>
        <dbReference type="Pfam" id="PF08345"/>
    </source>
</evidence>
<dbReference type="RefSeq" id="WP_114349543.1">
    <property type="nucleotide sequence ID" value="NZ_QPJL01000011.1"/>
</dbReference>
<evidence type="ECO:0000256" key="1">
    <source>
        <dbReference type="ARBA" id="ARBA00004117"/>
    </source>
</evidence>
<feature type="domain" description="Flagellar M-ring C-terminal" evidence="13">
    <location>
        <begin position="231"/>
        <end position="392"/>
    </location>
</feature>